<dbReference type="GO" id="GO:0017004">
    <property type="term" value="P:cytochrome complex assembly"/>
    <property type="evidence" value="ECO:0007669"/>
    <property type="project" value="UniProtKB-KW"/>
</dbReference>
<evidence type="ECO:0000256" key="4">
    <source>
        <dbReference type="ARBA" id="ARBA00022748"/>
    </source>
</evidence>
<keyword evidence="6 7" id="KW-0472">Membrane</keyword>
<accession>A0A7G9YU34</accession>
<dbReference type="InterPro" id="IPR002541">
    <property type="entry name" value="Cyt_c_assembly"/>
</dbReference>
<sequence length="222" mass="24585">MKRDILLCVAVAVSVVASYMAYVAVQPVREDLYFSYTHVPVALICFLAFFVSLVASVMYLWKRNMEYDRAAEVSTILGLVYGAVALISGAIWANAAWGAYWNWDPKQATMLILWIAYMGYLSLKLSIGGLEKRALVGAVYNILAFSTIPLTFLSVTLWGSLHPKASEVTMSLPVKQTLSLNLIAALLFFVYLLITAFAVWSLEDRVNRLTYEKGEEEGGGGD</sequence>
<dbReference type="GO" id="GO:0015232">
    <property type="term" value="F:heme transmembrane transporter activity"/>
    <property type="evidence" value="ECO:0007669"/>
    <property type="project" value="InterPro"/>
</dbReference>
<protein>
    <submittedName>
        <fullName evidence="9">Cytochrome c biogenesis protein CcsA</fullName>
    </submittedName>
</protein>
<feature type="transmembrane region" description="Helical" evidence="7">
    <location>
        <begin position="39"/>
        <end position="61"/>
    </location>
</feature>
<name>A0A7G9YU34_9EURY</name>
<keyword evidence="4" id="KW-0201">Cytochrome c-type biogenesis</keyword>
<evidence type="ECO:0000256" key="5">
    <source>
        <dbReference type="ARBA" id="ARBA00022989"/>
    </source>
</evidence>
<dbReference type="GO" id="GO:0020037">
    <property type="term" value="F:heme binding"/>
    <property type="evidence" value="ECO:0007669"/>
    <property type="project" value="InterPro"/>
</dbReference>
<keyword evidence="5 7" id="KW-1133">Transmembrane helix</keyword>
<proteinExistence type="inferred from homology"/>
<dbReference type="GO" id="GO:0005886">
    <property type="term" value="C:plasma membrane"/>
    <property type="evidence" value="ECO:0007669"/>
    <property type="project" value="TreeGrafter"/>
</dbReference>
<dbReference type="AlphaFoldDB" id="A0A7G9YU34"/>
<reference evidence="9" key="1">
    <citation type="submission" date="2020-06" db="EMBL/GenBank/DDBJ databases">
        <title>Unique genomic features of the anaerobic methanotrophic archaea.</title>
        <authorList>
            <person name="Chadwick G.L."/>
            <person name="Skennerton C.T."/>
            <person name="Laso-Perez R."/>
            <person name="Leu A.O."/>
            <person name="Speth D.R."/>
            <person name="Yu H."/>
            <person name="Morgan-Lang C."/>
            <person name="Hatzenpichler R."/>
            <person name="Goudeau D."/>
            <person name="Malmstrom R."/>
            <person name="Brazelton W.J."/>
            <person name="Woyke T."/>
            <person name="Hallam S.J."/>
            <person name="Tyson G.W."/>
            <person name="Wegener G."/>
            <person name="Boetius A."/>
            <person name="Orphan V."/>
        </authorList>
    </citation>
    <scope>NUCLEOTIDE SEQUENCE</scope>
</reference>
<feature type="transmembrane region" description="Helical" evidence="7">
    <location>
        <begin position="178"/>
        <end position="200"/>
    </location>
</feature>
<dbReference type="EMBL" id="MT631471">
    <property type="protein sequence ID" value="QNO51518.1"/>
    <property type="molecule type" value="Genomic_DNA"/>
</dbReference>
<dbReference type="InterPro" id="IPR045062">
    <property type="entry name" value="Cyt_c_biogenesis_CcsA/CcmC"/>
</dbReference>
<evidence type="ECO:0000259" key="8">
    <source>
        <dbReference type="Pfam" id="PF01578"/>
    </source>
</evidence>
<organism evidence="9">
    <name type="scientific">Candidatus Methanophagaceae archaeon ANME-1 ERB6</name>
    <dbReference type="NCBI Taxonomy" id="2759912"/>
    <lineage>
        <taxon>Archaea</taxon>
        <taxon>Methanobacteriati</taxon>
        <taxon>Methanobacteriota</taxon>
        <taxon>Stenosarchaea group</taxon>
        <taxon>Methanomicrobia</taxon>
        <taxon>Candidatus Methanophagales</taxon>
        <taxon>Candidatus Methanophagaceae</taxon>
    </lineage>
</organism>
<keyword evidence="3 7" id="KW-0812">Transmembrane</keyword>
<comment type="similarity">
    <text evidence="2">Belongs to the CcmC/CycZ/HelC family.</text>
</comment>
<gene>
    <name evidence="9" type="primary">ccsA</name>
    <name evidence="9" type="ORF">CBNPKNJC_00033</name>
</gene>
<feature type="transmembrane region" description="Helical" evidence="7">
    <location>
        <begin position="135"/>
        <end position="158"/>
    </location>
</feature>
<evidence type="ECO:0000256" key="1">
    <source>
        <dbReference type="ARBA" id="ARBA00004141"/>
    </source>
</evidence>
<evidence type="ECO:0000313" key="9">
    <source>
        <dbReference type="EMBL" id="QNO51518.1"/>
    </source>
</evidence>
<dbReference type="PRINTS" id="PR01386">
    <property type="entry name" value="CCMCBIOGNSIS"/>
</dbReference>
<evidence type="ECO:0000256" key="6">
    <source>
        <dbReference type="ARBA" id="ARBA00023136"/>
    </source>
</evidence>
<dbReference type="InterPro" id="IPR003557">
    <property type="entry name" value="Cyt_c_biogenesis_CcmC"/>
</dbReference>
<comment type="subcellular location">
    <subcellularLocation>
        <location evidence="1">Membrane</location>
        <topology evidence="1">Multi-pass membrane protein</topology>
    </subcellularLocation>
</comment>
<evidence type="ECO:0000256" key="3">
    <source>
        <dbReference type="ARBA" id="ARBA00022692"/>
    </source>
</evidence>
<evidence type="ECO:0000256" key="2">
    <source>
        <dbReference type="ARBA" id="ARBA00005840"/>
    </source>
</evidence>
<dbReference type="PANTHER" id="PTHR30071:SF1">
    <property type="entry name" value="CYTOCHROME B_B6 PROTEIN-RELATED"/>
    <property type="match status" value="1"/>
</dbReference>
<feature type="transmembrane region" description="Helical" evidence="7">
    <location>
        <begin position="73"/>
        <end position="95"/>
    </location>
</feature>
<evidence type="ECO:0000256" key="7">
    <source>
        <dbReference type="SAM" id="Phobius"/>
    </source>
</evidence>
<feature type="domain" description="Cytochrome c assembly protein" evidence="8">
    <location>
        <begin position="9"/>
        <end position="162"/>
    </location>
</feature>
<dbReference type="Pfam" id="PF01578">
    <property type="entry name" value="Cytochrom_C_asm"/>
    <property type="match status" value="1"/>
</dbReference>
<feature type="transmembrane region" description="Helical" evidence="7">
    <location>
        <begin position="107"/>
        <end position="123"/>
    </location>
</feature>
<dbReference type="PANTHER" id="PTHR30071">
    <property type="entry name" value="HEME EXPORTER PROTEIN C"/>
    <property type="match status" value="1"/>
</dbReference>